<proteinExistence type="predicted"/>
<keyword evidence="2" id="KW-1185">Reference proteome</keyword>
<dbReference type="EMBL" id="VNJI01000007">
    <property type="protein sequence ID" value="TVY10517.1"/>
    <property type="molecule type" value="Genomic_DNA"/>
</dbReference>
<accession>A0A559KEG6</accession>
<protein>
    <submittedName>
        <fullName evidence="1">Uncharacterized protein</fullName>
    </submittedName>
</protein>
<sequence length="63" mass="7392">MDRDRQLSNAVKYMSERYKLADTPDLEERAELYAARIKNQLILDGFSEREVESARIQAKWSVS</sequence>
<evidence type="ECO:0000313" key="1">
    <source>
        <dbReference type="EMBL" id="TVY10517.1"/>
    </source>
</evidence>
<organism evidence="1 2">
    <name type="scientific">Paenibacillus cremeus</name>
    <dbReference type="NCBI Taxonomy" id="2163881"/>
    <lineage>
        <taxon>Bacteria</taxon>
        <taxon>Bacillati</taxon>
        <taxon>Bacillota</taxon>
        <taxon>Bacilli</taxon>
        <taxon>Bacillales</taxon>
        <taxon>Paenibacillaceae</taxon>
        <taxon>Paenibacillus</taxon>
    </lineage>
</organism>
<gene>
    <name evidence="1" type="ORF">FPZ49_07205</name>
</gene>
<dbReference type="RefSeq" id="WP_144845009.1">
    <property type="nucleotide sequence ID" value="NZ_VNJI01000007.1"/>
</dbReference>
<dbReference type="Proteomes" id="UP000317036">
    <property type="component" value="Unassembled WGS sequence"/>
</dbReference>
<dbReference type="AlphaFoldDB" id="A0A559KEG6"/>
<reference evidence="1 2" key="1">
    <citation type="submission" date="2019-07" db="EMBL/GenBank/DDBJ databases">
        <authorList>
            <person name="Kim J."/>
        </authorList>
    </citation>
    <scope>NUCLEOTIDE SEQUENCE [LARGE SCALE GENOMIC DNA]</scope>
    <source>
        <strain evidence="1 2">JC52</strain>
    </source>
</reference>
<comment type="caution">
    <text evidence="1">The sequence shown here is derived from an EMBL/GenBank/DDBJ whole genome shotgun (WGS) entry which is preliminary data.</text>
</comment>
<evidence type="ECO:0000313" key="2">
    <source>
        <dbReference type="Proteomes" id="UP000317036"/>
    </source>
</evidence>
<name>A0A559KEG6_9BACL</name>
<dbReference type="OrthoDB" id="9924669at2"/>